<evidence type="ECO:0000256" key="4">
    <source>
        <dbReference type="ARBA" id="ARBA00022917"/>
    </source>
</evidence>
<dbReference type="AlphaFoldDB" id="A0A9W7Y3J6"/>
<dbReference type="Proteomes" id="UP001149813">
    <property type="component" value="Unassembled WGS sequence"/>
</dbReference>
<dbReference type="GO" id="GO:0003723">
    <property type="term" value="F:RNA binding"/>
    <property type="evidence" value="ECO:0007669"/>
    <property type="project" value="UniProtKB-KW"/>
</dbReference>
<dbReference type="Pfam" id="PF05091">
    <property type="entry name" value="eIF-3_zeta"/>
    <property type="match status" value="1"/>
</dbReference>
<evidence type="ECO:0000313" key="7">
    <source>
        <dbReference type="Proteomes" id="UP001149813"/>
    </source>
</evidence>
<dbReference type="EMBL" id="JANBOJ010000061">
    <property type="protein sequence ID" value="KAJ1723573.1"/>
    <property type="molecule type" value="Genomic_DNA"/>
</dbReference>
<dbReference type="PANTHER" id="PTHR12399:SF0">
    <property type="entry name" value="EUKARYOTIC TRANSLATION INITIATION FACTOR 3 SUBUNIT D"/>
    <property type="match status" value="1"/>
</dbReference>
<organism evidence="6 7">
    <name type="scientific">Coemansia erecta</name>
    <dbReference type="NCBI Taxonomy" id="147472"/>
    <lineage>
        <taxon>Eukaryota</taxon>
        <taxon>Fungi</taxon>
        <taxon>Fungi incertae sedis</taxon>
        <taxon>Zoopagomycota</taxon>
        <taxon>Kickxellomycotina</taxon>
        <taxon>Kickxellomycetes</taxon>
        <taxon>Kickxellales</taxon>
        <taxon>Kickxellaceae</taxon>
        <taxon>Coemansia</taxon>
    </lineage>
</organism>
<comment type="caution">
    <text evidence="6">The sequence shown here is derived from an EMBL/GenBank/DDBJ whole genome shotgun (WGS) entry which is preliminary data.</text>
</comment>
<dbReference type="InterPro" id="IPR007783">
    <property type="entry name" value="eIF3d"/>
</dbReference>
<feature type="region of interest" description="Disordered" evidence="5">
    <location>
        <begin position="115"/>
        <end position="142"/>
    </location>
</feature>
<keyword evidence="7" id="KW-1185">Reference proteome</keyword>
<keyword evidence="4" id="KW-0648">Protein biosynthesis</keyword>
<name>A0A9W7Y3J6_9FUNG</name>
<feature type="region of interest" description="Disordered" evidence="5">
    <location>
        <begin position="49"/>
        <end position="80"/>
    </location>
</feature>
<accession>A0A9W7Y3J6</accession>
<dbReference type="GO" id="GO:0005852">
    <property type="term" value="C:eukaryotic translation initiation factor 3 complex"/>
    <property type="evidence" value="ECO:0007669"/>
    <property type="project" value="InterPro"/>
</dbReference>
<dbReference type="PANTHER" id="PTHR12399">
    <property type="entry name" value="EUKARYOTIC TRANSLATION INITIATION FACTOR 3 SUBUNIT 7"/>
    <property type="match status" value="1"/>
</dbReference>
<dbReference type="PIRSF" id="PIRSF016281">
    <property type="entry name" value="EIF-3_zeta"/>
    <property type="match status" value="1"/>
</dbReference>
<evidence type="ECO:0008006" key="8">
    <source>
        <dbReference type="Google" id="ProtNLM"/>
    </source>
</evidence>
<evidence type="ECO:0000256" key="2">
    <source>
        <dbReference type="ARBA" id="ARBA00022540"/>
    </source>
</evidence>
<protein>
    <recommendedName>
        <fullName evidence="8">EIF3d</fullName>
    </recommendedName>
</protein>
<evidence type="ECO:0000313" key="6">
    <source>
        <dbReference type="EMBL" id="KAJ1723573.1"/>
    </source>
</evidence>
<evidence type="ECO:0000256" key="1">
    <source>
        <dbReference type="ARBA" id="ARBA00022490"/>
    </source>
</evidence>
<feature type="region of interest" description="Disordered" evidence="5">
    <location>
        <begin position="1"/>
        <end position="25"/>
    </location>
</feature>
<evidence type="ECO:0000256" key="3">
    <source>
        <dbReference type="ARBA" id="ARBA00022884"/>
    </source>
</evidence>
<feature type="compositionally biased region" description="Gly residues" evidence="5">
    <location>
        <begin position="117"/>
        <end position="141"/>
    </location>
</feature>
<dbReference type="GO" id="GO:0003743">
    <property type="term" value="F:translation initiation factor activity"/>
    <property type="evidence" value="ECO:0007669"/>
    <property type="project" value="UniProtKB-KW"/>
</dbReference>
<sequence>MTSLPGFTLPAIFDNPRGWGPSGEHPSGAFSGIPYIPFSKGDKVTRVANWISPADTRDTRDTRTNRRTRDGPPQAYGSSSAAQFAYAVDEDEESFSLVDARAPTQRRIGVRAVAGHAGRGGRGGSAARGGGMQRLGQQGRGGFRRRFGWRDNAAAQRSASVVATDEWREVQEIQFSRMRDLSFDAGEPVELGTYGRPGQWDNALDRLTARMEKPLTAPANARFNVTASDDPVLADAARDPRVRVLATDAVLAALMAAMASNSAWDVVVNRQGGKLFLDKRDGGPLDYAAVNENAVPPPASAEGDINGAEMLALEARQATRRMLAQAAPQAAAGGQAERANPFGEEDAAAYRYRSFDLATADSEEPCLLAVRTDLDAVTAGSPRRSLFVRALTQHDISVAGAGGALDWRLRLDAQRGAVMATEMMNNAGKLARWAFQAMVAGADLVKIGYIIRTYPRDNTRHSLLGFQTYRPAELLANMGLSEYNAWGIVKALVDLCLQLEEGRYVVMRDPNNPLIRIYAVPPNTFDDAAAAETDADAEEPAN</sequence>
<gene>
    <name evidence="6" type="ORF">LPJ53_002096</name>
</gene>
<reference evidence="6" key="1">
    <citation type="submission" date="2022-07" db="EMBL/GenBank/DDBJ databases">
        <title>Phylogenomic reconstructions and comparative analyses of Kickxellomycotina fungi.</title>
        <authorList>
            <person name="Reynolds N.K."/>
            <person name="Stajich J.E."/>
            <person name="Barry K."/>
            <person name="Grigoriev I.V."/>
            <person name="Crous P."/>
            <person name="Smith M.E."/>
        </authorList>
    </citation>
    <scope>NUCLEOTIDE SEQUENCE</scope>
    <source>
        <strain evidence="6">NBRC 32514</strain>
    </source>
</reference>
<keyword evidence="2" id="KW-0396">Initiation factor</keyword>
<dbReference type="OrthoDB" id="16538at2759"/>
<keyword evidence="3" id="KW-0694">RNA-binding</keyword>
<proteinExistence type="predicted"/>
<evidence type="ECO:0000256" key="5">
    <source>
        <dbReference type="SAM" id="MobiDB-lite"/>
    </source>
</evidence>
<keyword evidence="1" id="KW-0963">Cytoplasm</keyword>
<feature type="compositionally biased region" description="Basic and acidic residues" evidence="5">
    <location>
        <begin position="55"/>
        <end position="70"/>
    </location>
</feature>